<keyword evidence="1" id="KW-0597">Phosphoprotein</keyword>
<evidence type="ECO:0000313" key="3">
    <source>
        <dbReference type="EMBL" id="MBW4467464.1"/>
    </source>
</evidence>
<dbReference type="EMBL" id="JAHHHV010000077">
    <property type="protein sequence ID" value="MBW4467464.1"/>
    <property type="molecule type" value="Genomic_DNA"/>
</dbReference>
<gene>
    <name evidence="3" type="ORF">KME07_18715</name>
</gene>
<evidence type="ECO:0000256" key="1">
    <source>
        <dbReference type="PROSITE-ProRule" id="PRU00110"/>
    </source>
</evidence>
<dbReference type="PROSITE" id="PS50894">
    <property type="entry name" value="HPT"/>
    <property type="match status" value="1"/>
</dbReference>
<feature type="domain" description="HPt" evidence="2">
    <location>
        <begin position="27"/>
        <end position="127"/>
    </location>
</feature>
<feature type="modified residue" description="Phosphohistidine" evidence="1">
    <location>
        <position position="66"/>
    </location>
</feature>
<protein>
    <submittedName>
        <fullName evidence="3">Hpt domain-containing protein</fullName>
    </submittedName>
</protein>
<sequence length="135" mass="15117">MRATSFHTTLCDLQFDLAQLQQLSDHDLAFEQELLQLYLDDFQAQLKRLQSAIRATAWLQIQQIAHHIKGASASVGAILPAQLATAIEQQAQQVQRQLSGDNIGDIGEISALYQQLVAQFEQMQQQICPMLKPSD</sequence>
<dbReference type="GO" id="GO:0000160">
    <property type="term" value="P:phosphorelay signal transduction system"/>
    <property type="evidence" value="ECO:0007669"/>
    <property type="project" value="InterPro"/>
</dbReference>
<dbReference type="Gene3D" id="1.20.120.160">
    <property type="entry name" value="HPT domain"/>
    <property type="match status" value="1"/>
</dbReference>
<evidence type="ECO:0000259" key="2">
    <source>
        <dbReference type="PROSITE" id="PS50894"/>
    </source>
</evidence>
<dbReference type="InterPro" id="IPR008207">
    <property type="entry name" value="Sig_transdc_His_kin_Hpt_dom"/>
</dbReference>
<accession>A0A951PDC0</accession>
<dbReference type="AlphaFoldDB" id="A0A951PDC0"/>
<proteinExistence type="predicted"/>
<name>A0A951PDC0_9CYAN</name>
<reference evidence="3" key="1">
    <citation type="submission" date="2021-05" db="EMBL/GenBank/DDBJ databases">
        <authorList>
            <person name="Pietrasiak N."/>
            <person name="Ward R."/>
            <person name="Stajich J.E."/>
            <person name="Kurbessoian T."/>
        </authorList>
    </citation>
    <scope>NUCLEOTIDE SEQUENCE</scope>
    <source>
        <strain evidence="3">GSE-TBD4-15B</strain>
    </source>
</reference>
<evidence type="ECO:0000313" key="4">
    <source>
        <dbReference type="Proteomes" id="UP000707356"/>
    </source>
</evidence>
<dbReference type="SUPFAM" id="SSF47226">
    <property type="entry name" value="Histidine-containing phosphotransfer domain, HPT domain"/>
    <property type="match status" value="1"/>
</dbReference>
<dbReference type="Proteomes" id="UP000707356">
    <property type="component" value="Unassembled WGS sequence"/>
</dbReference>
<reference evidence="3" key="2">
    <citation type="journal article" date="2022" name="Microbiol. Resour. Announc.">
        <title>Metagenome Sequencing to Explore Phylogenomics of Terrestrial Cyanobacteria.</title>
        <authorList>
            <person name="Ward R.D."/>
            <person name="Stajich J.E."/>
            <person name="Johansen J.R."/>
            <person name="Huntemann M."/>
            <person name="Clum A."/>
            <person name="Foster B."/>
            <person name="Foster B."/>
            <person name="Roux S."/>
            <person name="Palaniappan K."/>
            <person name="Varghese N."/>
            <person name="Mukherjee S."/>
            <person name="Reddy T.B.K."/>
            <person name="Daum C."/>
            <person name="Copeland A."/>
            <person name="Chen I.A."/>
            <person name="Ivanova N.N."/>
            <person name="Kyrpides N.C."/>
            <person name="Shapiro N."/>
            <person name="Eloe-Fadrosh E.A."/>
            <person name="Pietrasiak N."/>
        </authorList>
    </citation>
    <scope>NUCLEOTIDE SEQUENCE</scope>
    <source>
        <strain evidence="3">GSE-TBD4-15B</strain>
    </source>
</reference>
<dbReference type="Pfam" id="PF01627">
    <property type="entry name" value="Hpt"/>
    <property type="match status" value="1"/>
</dbReference>
<dbReference type="InterPro" id="IPR036641">
    <property type="entry name" value="HPT_dom_sf"/>
</dbReference>
<comment type="caution">
    <text evidence="3">The sequence shown here is derived from an EMBL/GenBank/DDBJ whole genome shotgun (WGS) entry which is preliminary data.</text>
</comment>
<dbReference type="SMART" id="SM00073">
    <property type="entry name" value="HPT"/>
    <property type="match status" value="1"/>
</dbReference>
<organism evidence="3 4">
    <name type="scientific">Pegethrix bostrychoides GSE-TBD4-15B</name>
    <dbReference type="NCBI Taxonomy" id="2839662"/>
    <lineage>
        <taxon>Bacteria</taxon>
        <taxon>Bacillati</taxon>
        <taxon>Cyanobacteriota</taxon>
        <taxon>Cyanophyceae</taxon>
        <taxon>Oculatellales</taxon>
        <taxon>Oculatellaceae</taxon>
        <taxon>Pegethrix</taxon>
    </lineage>
</organism>